<gene>
    <name evidence="1" type="ORF">DSCA_40900</name>
</gene>
<reference evidence="1 2" key="1">
    <citation type="submission" date="2019-11" db="EMBL/GenBank/DDBJ databases">
        <title>Comparative genomics of hydrocarbon-degrading Desulfosarcina strains.</title>
        <authorList>
            <person name="Watanabe M."/>
            <person name="Kojima H."/>
            <person name="Fukui M."/>
        </authorList>
    </citation>
    <scope>NUCLEOTIDE SEQUENCE [LARGE SCALE GENOMIC DNA]</scope>
    <source>
        <strain evidence="1 2">PL12</strain>
    </source>
</reference>
<dbReference type="EMBL" id="AP021874">
    <property type="protein sequence ID" value="BBO70160.1"/>
    <property type="molecule type" value="Genomic_DNA"/>
</dbReference>
<dbReference type="Proteomes" id="UP000427906">
    <property type="component" value="Chromosome"/>
</dbReference>
<dbReference type="OrthoDB" id="275146at2"/>
<accession>A0A5K7YPB5</accession>
<evidence type="ECO:0000313" key="2">
    <source>
        <dbReference type="Proteomes" id="UP000427906"/>
    </source>
</evidence>
<proteinExistence type="predicted"/>
<name>A0A5K7YPB5_9BACT</name>
<sequence>MTKKIEPAEKRPLTVLGPHDVFRFECHQGLDCYTRCCRDITIFLTPYDILRMKNALGLSSGDFLSAYTVSMIGDTGLPVVVLKMRKDDEKHCPFLAGSGCTIYPDRPWACRIYPLQPESTTLTEKAGKLYYSVMDVPFCRGLLSDRTVSLSVWIEEQAIPVYHEMEALFKKITTNERLTKEKITNKKIQEMVYMACYDLDRFRRFVLESTFLERFDIGPETVEQIQTDDVALYRFGIQWLEYGLLAQHVLKIKPEAMAAKKQALGIE</sequence>
<keyword evidence="2" id="KW-1185">Reference proteome</keyword>
<dbReference type="InterPro" id="IPR005358">
    <property type="entry name" value="Puta_zinc/iron-chelating_dom"/>
</dbReference>
<dbReference type="RefSeq" id="WP_155318129.1">
    <property type="nucleotide sequence ID" value="NZ_AP021874.1"/>
</dbReference>
<dbReference type="AlphaFoldDB" id="A0A5K7YPB5"/>
<dbReference type="KEGG" id="dalk:DSCA_40900"/>
<organism evidence="1 2">
    <name type="scientific">Desulfosarcina alkanivorans</name>
    <dbReference type="NCBI Taxonomy" id="571177"/>
    <lineage>
        <taxon>Bacteria</taxon>
        <taxon>Pseudomonadati</taxon>
        <taxon>Thermodesulfobacteriota</taxon>
        <taxon>Desulfobacteria</taxon>
        <taxon>Desulfobacterales</taxon>
        <taxon>Desulfosarcinaceae</taxon>
        <taxon>Desulfosarcina</taxon>
    </lineage>
</organism>
<protein>
    <submittedName>
        <fullName evidence="1">Lipoprotein</fullName>
    </submittedName>
</protein>
<evidence type="ECO:0000313" key="1">
    <source>
        <dbReference type="EMBL" id="BBO70160.1"/>
    </source>
</evidence>
<dbReference type="PANTHER" id="PTHR35866">
    <property type="entry name" value="PUTATIVE-RELATED"/>
    <property type="match status" value="1"/>
</dbReference>
<dbReference type="Pfam" id="PF03692">
    <property type="entry name" value="CxxCxxCC"/>
    <property type="match status" value="1"/>
</dbReference>
<keyword evidence="1" id="KW-0449">Lipoprotein</keyword>
<dbReference type="PANTHER" id="PTHR35866:SF1">
    <property type="entry name" value="YKGJ FAMILY CYSTEINE CLUSTER PROTEIN"/>
    <property type="match status" value="1"/>
</dbReference>